<protein>
    <submittedName>
        <fullName evidence="2">Uncharacterized protein</fullName>
    </submittedName>
</protein>
<organism evidence="2 3">
    <name type="scientific">Sunxiuqinia dokdonensis</name>
    <dbReference type="NCBI Taxonomy" id="1409788"/>
    <lineage>
        <taxon>Bacteria</taxon>
        <taxon>Pseudomonadati</taxon>
        <taxon>Bacteroidota</taxon>
        <taxon>Bacteroidia</taxon>
        <taxon>Marinilabiliales</taxon>
        <taxon>Prolixibacteraceae</taxon>
        <taxon>Sunxiuqinia</taxon>
    </lineage>
</organism>
<keyword evidence="1" id="KW-1133">Transmembrane helix</keyword>
<evidence type="ECO:0000313" key="2">
    <source>
        <dbReference type="EMBL" id="KOH44462.1"/>
    </source>
</evidence>
<keyword evidence="1" id="KW-0472">Membrane</keyword>
<dbReference type="AlphaFoldDB" id="A0A0L8V8D1"/>
<reference evidence="3" key="1">
    <citation type="submission" date="2015-07" db="EMBL/GenBank/DDBJ databases">
        <title>Genome sequencing of Sunxiuqinia dokdonensis strain SK.</title>
        <authorList>
            <person name="Ahn S."/>
            <person name="Kim B.-C."/>
        </authorList>
    </citation>
    <scope>NUCLEOTIDE SEQUENCE [LARGE SCALE GENOMIC DNA]</scope>
    <source>
        <strain evidence="3">SK</strain>
    </source>
</reference>
<dbReference type="Proteomes" id="UP000036958">
    <property type="component" value="Unassembled WGS sequence"/>
</dbReference>
<feature type="transmembrane region" description="Helical" evidence="1">
    <location>
        <begin position="6"/>
        <end position="28"/>
    </location>
</feature>
<keyword evidence="3" id="KW-1185">Reference proteome</keyword>
<keyword evidence="1" id="KW-0812">Transmembrane</keyword>
<dbReference type="EMBL" id="LGIA01000161">
    <property type="protein sequence ID" value="KOH44462.1"/>
    <property type="molecule type" value="Genomic_DNA"/>
</dbReference>
<sequence>MTWLNGISVWFFPFPCGWIALPSGFFLFRLVKWLFRHVFPISVWSDRSSGRNFRYPRRMSGSVQVSLKNR</sequence>
<evidence type="ECO:0000313" key="3">
    <source>
        <dbReference type="Proteomes" id="UP000036958"/>
    </source>
</evidence>
<name>A0A0L8V8D1_9BACT</name>
<dbReference type="STRING" id="1409788.NC99_26920"/>
<comment type="caution">
    <text evidence="2">The sequence shown here is derived from an EMBL/GenBank/DDBJ whole genome shotgun (WGS) entry which is preliminary data.</text>
</comment>
<proteinExistence type="predicted"/>
<accession>A0A0L8V8D1</accession>
<evidence type="ECO:0000256" key="1">
    <source>
        <dbReference type="SAM" id="Phobius"/>
    </source>
</evidence>
<gene>
    <name evidence="2" type="ORF">NC99_26920</name>
</gene>